<comment type="similarity">
    <text evidence="5 16">Belongs to the CDS family.</text>
</comment>
<feature type="transmembrane region" description="Helical" evidence="16">
    <location>
        <begin position="190"/>
        <end position="207"/>
    </location>
</feature>
<proteinExistence type="inferred from homology"/>
<keyword evidence="11 16" id="KW-1133">Transmembrane helix</keyword>
<evidence type="ECO:0000256" key="1">
    <source>
        <dbReference type="ARBA" id="ARBA00001698"/>
    </source>
</evidence>
<comment type="caution">
    <text evidence="18">The sequence shown here is derived from an EMBL/GenBank/DDBJ whole genome shotgun (WGS) entry which is preliminary data.</text>
</comment>
<name>A0AAI9SWC5_9ASCO</name>
<sequence length="486" mass="55270">MTSKSKENKNRIHSSDTKTGTETETDAEVADTSHLSKDHVASVSITPNSITPNSITPTISKSEEGEKGQGQNQDHGQGPVVNEKERKKQAFITRTIWTFVMISAFFLILASGHIPIIISILVFQLLTFKEIIALTSEPARDKKIPYNRSLNWYFLVTTWYYLDFPSFVDFFQDKVLSYKILSLLVVNHKFISYSFYIAGFVFFVWTLKKGYYKFQFAQLCVTHMTLLLVVFQAHLIMDNILHGIFWFFLPSALVIVNDIFAYICGITFGKTQLIEISPKKTVEGFLGAWIMTGIAAIIGTYLLTKSDYLICPAQNLSTHLYNFPHCEPNPVFIPQIYQLPTNVIEFFGDRVEIITFKPIYFHAAILATFASLIAPFGGFFASGLKRAFGIKDFGDTIPGHGGATDRFDCQFLMGSFTYLYYQTFISNNNMNLGKILQMAIINLSLPQLVQLVKSLLRYLNRERVIDDEKLKLIYDLLENKKGDVDF</sequence>
<feature type="transmembrane region" description="Helical" evidence="16">
    <location>
        <begin position="243"/>
        <end position="264"/>
    </location>
</feature>
<organism evidence="18 19">
    <name type="scientific">Candida oxycetoniae</name>
    <dbReference type="NCBI Taxonomy" id="497107"/>
    <lineage>
        <taxon>Eukaryota</taxon>
        <taxon>Fungi</taxon>
        <taxon>Dikarya</taxon>
        <taxon>Ascomycota</taxon>
        <taxon>Saccharomycotina</taxon>
        <taxon>Pichiomycetes</taxon>
        <taxon>Debaryomycetaceae</taxon>
        <taxon>Candida/Lodderomyces clade</taxon>
        <taxon>Candida</taxon>
    </lineage>
</organism>
<evidence type="ECO:0000256" key="15">
    <source>
        <dbReference type="ARBA" id="ARBA00023264"/>
    </source>
</evidence>
<evidence type="ECO:0000256" key="13">
    <source>
        <dbReference type="ARBA" id="ARBA00023136"/>
    </source>
</evidence>
<keyword evidence="8 16" id="KW-0808">Transferase</keyword>
<keyword evidence="12 16" id="KW-0443">Lipid metabolism</keyword>
<gene>
    <name evidence="18" type="ORF">KGF56_003072</name>
</gene>
<evidence type="ECO:0000256" key="10">
    <source>
        <dbReference type="ARBA" id="ARBA00022695"/>
    </source>
</evidence>
<dbReference type="InterPro" id="IPR016720">
    <property type="entry name" value="PC_Trfase_euk"/>
</dbReference>
<feature type="region of interest" description="Disordered" evidence="17">
    <location>
        <begin position="1"/>
        <end position="83"/>
    </location>
</feature>
<evidence type="ECO:0000256" key="9">
    <source>
        <dbReference type="ARBA" id="ARBA00022692"/>
    </source>
</evidence>
<comment type="subcellular location">
    <subcellularLocation>
        <location evidence="2">Membrane</location>
        <topology evidence="2">Multi-pass membrane protein</topology>
    </subcellularLocation>
</comment>
<evidence type="ECO:0000256" key="11">
    <source>
        <dbReference type="ARBA" id="ARBA00022989"/>
    </source>
</evidence>
<reference evidence="18" key="1">
    <citation type="journal article" date="2022" name="DNA Res.">
        <title>Genome analysis of five recently described species of the CUG-Ser clade uncovers Candida theae as a new hybrid lineage with pathogenic potential in the Candida parapsilosis species complex.</title>
        <authorList>
            <person name="Mixao V."/>
            <person name="Del Olmo V."/>
            <person name="Hegedusova E."/>
            <person name="Saus E."/>
            <person name="Pryszcz L."/>
            <person name="Cillingova A."/>
            <person name="Nosek J."/>
            <person name="Gabaldon T."/>
        </authorList>
    </citation>
    <scope>NUCLEOTIDE SEQUENCE</scope>
    <source>
        <strain evidence="18">CBS 10844</strain>
    </source>
</reference>
<comment type="catalytic activity">
    <reaction evidence="1 16">
        <text>a 1,2-diacyl-sn-glycero-3-phosphate + CTP + H(+) = a CDP-1,2-diacyl-sn-glycerol + diphosphate</text>
        <dbReference type="Rhea" id="RHEA:16229"/>
        <dbReference type="ChEBI" id="CHEBI:15378"/>
        <dbReference type="ChEBI" id="CHEBI:33019"/>
        <dbReference type="ChEBI" id="CHEBI:37563"/>
        <dbReference type="ChEBI" id="CHEBI:58332"/>
        <dbReference type="ChEBI" id="CHEBI:58608"/>
        <dbReference type="EC" id="2.7.7.41"/>
    </reaction>
</comment>
<dbReference type="GO" id="GO:0004605">
    <property type="term" value="F:phosphatidate cytidylyltransferase activity"/>
    <property type="evidence" value="ECO:0007669"/>
    <property type="project" value="UniProtKB-UniRule"/>
</dbReference>
<feature type="compositionally biased region" description="Polar residues" evidence="17">
    <location>
        <begin position="43"/>
        <end position="60"/>
    </location>
</feature>
<dbReference type="Pfam" id="PF01148">
    <property type="entry name" value="CTP_transf_1"/>
    <property type="match status" value="1"/>
</dbReference>
<comment type="pathway">
    <text evidence="3 16">Phospholipid metabolism; CDP-diacylglycerol biosynthesis; CDP-diacylglycerol from sn-glycerol 3-phosphate: step 3/3.</text>
</comment>
<keyword evidence="15 16" id="KW-1208">Phospholipid metabolism</keyword>
<evidence type="ECO:0000313" key="18">
    <source>
        <dbReference type="EMBL" id="KAI3404172.2"/>
    </source>
</evidence>
<keyword evidence="7 16" id="KW-0444">Lipid biosynthesis</keyword>
<feature type="transmembrane region" description="Helical" evidence="16">
    <location>
        <begin position="219"/>
        <end position="237"/>
    </location>
</feature>
<dbReference type="EMBL" id="JAHUZD010000107">
    <property type="protein sequence ID" value="KAI3404172.2"/>
    <property type="molecule type" value="Genomic_DNA"/>
</dbReference>
<dbReference type="AlphaFoldDB" id="A0AAI9SWC5"/>
<keyword evidence="14 16" id="KW-0594">Phospholipid biosynthesis</keyword>
<dbReference type="RefSeq" id="XP_049179917.1">
    <property type="nucleotide sequence ID" value="XM_049324367.1"/>
</dbReference>
<evidence type="ECO:0000256" key="14">
    <source>
        <dbReference type="ARBA" id="ARBA00023209"/>
    </source>
</evidence>
<evidence type="ECO:0000256" key="3">
    <source>
        <dbReference type="ARBA" id="ARBA00005119"/>
    </source>
</evidence>
<evidence type="ECO:0000256" key="16">
    <source>
        <dbReference type="PIRNR" id="PIRNR018269"/>
    </source>
</evidence>
<keyword evidence="10 16" id="KW-0548">Nucleotidyltransferase</keyword>
<evidence type="ECO:0000256" key="8">
    <source>
        <dbReference type="ARBA" id="ARBA00022679"/>
    </source>
</evidence>
<feature type="transmembrane region" description="Helical" evidence="16">
    <location>
        <begin position="285"/>
        <end position="303"/>
    </location>
</feature>
<evidence type="ECO:0000256" key="4">
    <source>
        <dbReference type="ARBA" id="ARBA00005189"/>
    </source>
</evidence>
<accession>A0AAI9SWC5</accession>
<evidence type="ECO:0000256" key="6">
    <source>
        <dbReference type="ARBA" id="ARBA00012487"/>
    </source>
</evidence>
<comment type="pathway">
    <text evidence="4">Lipid metabolism.</text>
</comment>
<feature type="compositionally biased region" description="Basic and acidic residues" evidence="17">
    <location>
        <begin position="1"/>
        <end position="21"/>
    </location>
</feature>
<evidence type="ECO:0000313" key="19">
    <source>
        <dbReference type="Proteomes" id="UP001202479"/>
    </source>
</evidence>
<keyword evidence="9 16" id="KW-0812">Transmembrane</keyword>
<dbReference type="PIRSF" id="PIRSF018269">
    <property type="entry name" value="PC_trans_euk"/>
    <property type="match status" value="1"/>
</dbReference>
<feature type="transmembrane region" description="Helical" evidence="16">
    <location>
        <begin position="91"/>
        <end position="108"/>
    </location>
</feature>
<dbReference type="GO" id="GO:0016024">
    <property type="term" value="P:CDP-diacylglycerol biosynthetic process"/>
    <property type="evidence" value="ECO:0007669"/>
    <property type="project" value="UniProtKB-UniRule"/>
</dbReference>
<evidence type="ECO:0000256" key="12">
    <source>
        <dbReference type="ARBA" id="ARBA00023098"/>
    </source>
</evidence>
<dbReference type="GeneID" id="73380689"/>
<evidence type="ECO:0000256" key="2">
    <source>
        <dbReference type="ARBA" id="ARBA00004141"/>
    </source>
</evidence>
<dbReference type="PANTHER" id="PTHR13773:SF8">
    <property type="entry name" value="PHOSPHATIDATE CYTIDYLYLTRANSFERASE, PHOTORECEPTOR-SPECIFIC"/>
    <property type="match status" value="1"/>
</dbReference>
<evidence type="ECO:0000256" key="5">
    <source>
        <dbReference type="ARBA" id="ARBA00010185"/>
    </source>
</evidence>
<dbReference type="PANTHER" id="PTHR13773">
    <property type="entry name" value="PHOSPHATIDATE CYTIDYLYLTRANSFERASE"/>
    <property type="match status" value="1"/>
</dbReference>
<dbReference type="GO" id="GO:0005789">
    <property type="term" value="C:endoplasmic reticulum membrane"/>
    <property type="evidence" value="ECO:0007669"/>
    <property type="project" value="TreeGrafter"/>
</dbReference>
<protein>
    <recommendedName>
        <fullName evidence="6 16">Phosphatidate cytidylyltransferase</fullName>
        <ecNumber evidence="6 16">2.7.7.41</ecNumber>
    </recommendedName>
</protein>
<keyword evidence="19" id="KW-1185">Reference proteome</keyword>
<dbReference type="EC" id="2.7.7.41" evidence="6 16"/>
<evidence type="ECO:0000256" key="17">
    <source>
        <dbReference type="SAM" id="MobiDB-lite"/>
    </source>
</evidence>
<evidence type="ECO:0000256" key="7">
    <source>
        <dbReference type="ARBA" id="ARBA00022516"/>
    </source>
</evidence>
<dbReference type="Proteomes" id="UP001202479">
    <property type="component" value="Unassembled WGS sequence"/>
</dbReference>
<feature type="transmembrane region" description="Helical" evidence="16">
    <location>
        <begin position="359"/>
        <end position="381"/>
    </location>
</feature>
<keyword evidence="13 16" id="KW-0472">Membrane</keyword>